<keyword evidence="8" id="KW-1185">Reference proteome</keyword>
<evidence type="ECO:0000256" key="5">
    <source>
        <dbReference type="HAMAP-Rule" id="MF_00116"/>
    </source>
</evidence>
<dbReference type="GO" id="GO:0004170">
    <property type="term" value="F:dUTP diphosphatase activity"/>
    <property type="evidence" value="ECO:0007669"/>
    <property type="project" value="UniProtKB-UniRule"/>
</dbReference>
<dbReference type="GO" id="GO:0046081">
    <property type="term" value="P:dUTP catabolic process"/>
    <property type="evidence" value="ECO:0007669"/>
    <property type="project" value="InterPro"/>
</dbReference>
<comment type="catalytic activity">
    <reaction evidence="4 5">
        <text>dUTP + H2O = dUMP + diphosphate + H(+)</text>
        <dbReference type="Rhea" id="RHEA:10248"/>
        <dbReference type="ChEBI" id="CHEBI:15377"/>
        <dbReference type="ChEBI" id="CHEBI:15378"/>
        <dbReference type="ChEBI" id="CHEBI:33019"/>
        <dbReference type="ChEBI" id="CHEBI:61555"/>
        <dbReference type="ChEBI" id="CHEBI:246422"/>
        <dbReference type="EC" id="3.6.1.23"/>
    </reaction>
</comment>
<dbReference type="Pfam" id="PF00692">
    <property type="entry name" value="dUTPase"/>
    <property type="match status" value="1"/>
</dbReference>
<dbReference type="Gene3D" id="2.70.40.10">
    <property type="match status" value="1"/>
</dbReference>
<accession>A0A4R8LSB0</accession>
<dbReference type="HAMAP" id="MF_00116">
    <property type="entry name" value="dUTPase_bact"/>
    <property type="match status" value="1"/>
</dbReference>
<organism evidence="7 8">
    <name type="scientific">Alicyclobacillus sacchari</name>
    <dbReference type="NCBI Taxonomy" id="392010"/>
    <lineage>
        <taxon>Bacteria</taxon>
        <taxon>Bacillati</taxon>
        <taxon>Bacillota</taxon>
        <taxon>Bacilli</taxon>
        <taxon>Bacillales</taxon>
        <taxon>Alicyclobacillaceae</taxon>
        <taxon>Alicyclobacillus</taxon>
    </lineage>
</organism>
<feature type="domain" description="dUTPase-like" evidence="6">
    <location>
        <begin position="20"/>
        <end position="150"/>
    </location>
</feature>
<reference evidence="7 8" key="1">
    <citation type="submission" date="2019-03" db="EMBL/GenBank/DDBJ databases">
        <title>Genomic Encyclopedia of Type Strains, Phase IV (KMG-IV): sequencing the most valuable type-strain genomes for metagenomic binning, comparative biology and taxonomic classification.</title>
        <authorList>
            <person name="Goeker M."/>
        </authorList>
    </citation>
    <scope>NUCLEOTIDE SEQUENCE [LARGE SCALE GENOMIC DNA]</scope>
    <source>
        <strain evidence="7 8">DSM 17974</strain>
    </source>
</reference>
<dbReference type="InterPro" id="IPR029054">
    <property type="entry name" value="dUTPase-like"/>
</dbReference>
<evidence type="ECO:0000259" key="6">
    <source>
        <dbReference type="Pfam" id="PF00692"/>
    </source>
</evidence>
<evidence type="ECO:0000313" key="7">
    <source>
        <dbReference type="EMBL" id="TDY50530.1"/>
    </source>
</evidence>
<dbReference type="UniPathway" id="UPA00610">
    <property type="reaction ID" value="UER00666"/>
</dbReference>
<dbReference type="InterPro" id="IPR036157">
    <property type="entry name" value="dUTPase-like_sf"/>
</dbReference>
<evidence type="ECO:0000256" key="1">
    <source>
        <dbReference type="ARBA" id="ARBA00006581"/>
    </source>
</evidence>
<evidence type="ECO:0000313" key="8">
    <source>
        <dbReference type="Proteomes" id="UP000294581"/>
    </source>
</evidence>
<feature type="binding site" evidence="5">
    <location>
        <begin position="71"/>
        <end position="73"/>
    </location>
    <ligand>
        <name>substrate</name>
    </ligand>
</feature>
<comment type="caution">
    <text evidence="7">The sequence shown here is derived from an EMBL/GenBank/DDBJ whole genome shotgun (WGS) entry which is preliminary data.</text>
</comment>
<keyword evidence="2 5" id="KW-0378">Hydrolase</keyword>
<sequence>MNRLDVDIQVVSPLFRDEYMPRYASAGAAGMDLRACLDAPIEFRPGSHLRIPTGIAIGLPRQDVVALVYARSGWAAKHGIALTNGVGVIDSDYTGEIQVLLSHHGTNPIVIEPGDRIAQLVVTPIYVVNWRRVDSLAVTERGEGGFGSTGTR</sequence>
<dbReference type="Proteomes" id="UP000294581">
    <property type="component" value="Unassembled WGS sequence"/>
</dbReference>
<dbReference type="InterPro" id="IPR033704">
    <property type="entry name" value="dUTPase_trimeric"/>
</dbReference>
<comment type="pathway">
    <text evidence="5">Pyrimidine metabolism; dUMP biosynthesis; dUMP from dCTP (dUTP route): step 2/2.</text>
</comment>
<evidence type="ECO:0000256" key="2">
    <source>
        <dbReference type="ARBA" id="ARBA00022801"/>
    </source>
</evidence>
<dbReference type="SUPFAM" id="SSF51283">
    <property type="entry name" value="dUTPase-like"/>
    <property type="match status" value="1"/>
</dbReference>
<keyword evidence="3 5" id="KW-0546">Nucleotide metabolism</keyword>
<dbReference type="NCBIfam" id="TIGR00576">
    <property type="entry name" value="dut"/>
    <property type="match status" value="1"/>
</dbReference>
<proteinExistence type="inferred from homology"/>
<comment type="similarity">
    <text evidence="1 5">Belongs to the dUTPase family.</text>
</comment>
<name>A0A4R8LSB0_9BACL</name>
<evidence type="ECO:0000256" key="4">
    <source>
        <dbReference type="ARBA" id="ARBA00047686"/>
    </source>
</evidence>
<dbReference type="CDD" id="cd07557">
    <property type="entry name" value="trimeric_dUTPase"/>
    <property type="match status" value="1"/>
</dbReference>
<evidence type="ECO:0000256" key="3">
    <source>
        <dbReference type="ARBA" id="ARBA00023080"/>
    </source>
</evidence>
<comment type="cofactor">
    <cofactor evidence="5">
        <name>Mg(2+)</name>
        <dbReference type="ChEBI" id="CHEBI:18420"/>
    </cofactor>
</comment>
<feature type="binding site" evidence="5">
    <location>
        <position position="84"/>
    </location>
    <ligand>
        <name>substrate</name>
    </ligand>
</feature>
<protein>
    <recommendedName>
        <fullName evidence="5">Deoxyuridine 5'-triphosphate nucleotidohydrolase</fullName>
        <shortName evidence="5">dUTPase</shortName>
        <ecNumber evidence="5">3.6.1.23</ecNumber>
    </recommendedName>
    <alternativeName>
        <fullName evidence="5">dUTP pyrophosphatase</fullName>
    </alternativeName>
</protein>
<comment type="function">
    <text evidence="5">This enzyme is involved in nucleotide metabolism: it produces dUMP, the immediate precursor of thymidine nucleotides and it decreases the intracellular concentration of dUTP so that uracil cannot be incorporated into DNA.</text>
</comment>
<dbReference type="EC" id="3.6.1.23" evidence="5"/>
<keyword evidence="5" id="KW-0479">Metal-binding</keyword>
<dbReference type="PANTHER" id="PTHR11241">
    <property type="entry name" value="DEOXYURIDINE 5'-TRIPHOSPHATE NUCLEOTIDOHYDROLASE"/>
    <property type="match status" value="1"/>
</dbReference>
<keyword evidence="5" id="KW-0460">Magnesium</keyword>
<dbReference type="AlphaFoldDB" id="A0A4R8LSB0"/>
<dbReference type="EMBL" id="SORF01000002">
    <property type="protein sequence ID" value="TDY50530.1"/>
    <property type="molecule type" value="Genomic_DNA"/>
</dbReference>
<dbReference type="GO" id="GO:0000287">
    <property type="term" value="F:magnesium ion binding"/>
    <property type="evidence" value="ECO:0007669"/>
    <property type="project" value="UniProtKB-UniRule"/>
</dbReference>
<dbReference type="GO" id="GO:0006226">
    <property type="term" value="P:dUMP biosynthetic process"/>
    <property type="evidence" value="ECO:0007669"/>
    <property type="project" value="UniProtKB-UniRule"/>
</dbReference>
<gene>
    <name evidence="5" type="primary">dut</name>
    <name evidence="7" type="ORF">C7445_10282</name>
</gene>
<dbReference type="PANTHER" id="PTHR11241:SF0">
    <property type="entry name" value="DEOXYURIDINE 5'-TRIPHOSPHATE NUCLEOTIDOHYDROLASE"/>
    <property type="match status" value="1"/>
</dbReference>
<feature type="binding site" evidence="5">
    <location>
        <begin position="88"/>
        <end position="90"/>
    </location>
    <ligand>
        <name>substrate</name>
    </ligand>
</feature>
<dbReference type="NCBIfam" id="NF001862">
    <property type="entry name" value="PRK00601.1"/>
    <property type="match status" value="1"/>
</dbReference>
<dbReference type="InterPro" id="IPR008181">
    <property type="entry name" value="dUTPase"/>
</dbReference>
<comment type="caution">
    <text evidence="5">Lacks conserved residue(s) required for the propagation of feature annotation.</text>
</comment>